<sequence>MISARKVLMAQPAYVTKIIPKTDRFIRRPISIAATAARRCGLGSSVSNFLVGCRVVAQPSLSMEFLAFLMSQSTALLGPGQSPTGLGRREMDVTGCRRKEDR</sequence>
<reference evidence="2" key="1">
    <citation type="submission" date="2018-11" db="EMBL/GenBank/DDBJ databases">
        <authorList>
            <person name="Grassa J C."/>
        </authorList>
    </citation>
    <scope>NUCLEOTIDE SEQUENCE [LARGE SCALE GENOMIC DNA]</scope>
</reference>
<feature type="compositionally biased region" description="Basic and acidic residues" evidence="1">
    <location>
        <begin position="87"/>
        <end position="102"/>
    </location>
</feature>
<evidence type="ECO:0000256" key="1">
    <source>
        <dbReference type="SAM" id="MobiDB-lite"/>
    </source>
</evidence>
<name>A0A803P1H2_CANSA</name>
<evidence type="ECO:0000313" key="3">
    <source>
        <dbReference type="Proteomes" id="UP000596661"/>
    </source>
</evidence>
<proteinExistence type="predicted"/>
<dbReference type="Gramene" id="evm.model.02.534">
    <property type="protein sequence ID" value="cds.evm.model.02.534"/>
    <property type="gene ID" value="evm.TU.02.534"/>
</dbReference>
<dbReference type="Proteomes" id="UP000596661">
    <property type="component" value="Chromosome 2"/>
</dbReference>
<dbReference type="AlphaFoldDB" id="A0A803P1H2"/>
<evidence type="ECO:0000313" key="2">
    <source>
        <dbReference type="EnsemblPlants" id="cds.evm.model.02.534"/>
    </source>
</evidence>
<organism evidence="2 3">
    <name type="scientific">Cannabis sativa</name>
    <name type="common">Hemp</name>
    <name type="synonym">Marijuana</name>
    <dbReference type="NCBI Taxonomy" id="3483"/>
    <lineage>
        <taxon>Eukaryota</taxon>
        <taxon>Viridiplantae</taxon>
        <taxon>Streptophyta</taxon>
        <taxon>Embryophyta</taxon>
        <taxon>Tracheophyta</taxon>
        <taxon>Spermatophyta</taxon>
        <taxon>Magnoliopsida</taxon>
        <taxon>eudicotyledons</taxon>
        <taxon>Gunneridae</taxon>
        <taxon>Pentapetalae</taxon>
        <taxon>rosids</taxon>
        <taxon>fabids</taxon>
        <taxon>Rosales</taxon>
        <taxon>Cannabaceae</taxon>
        <taxon>Cannabis</taxon>
    </lineage>
</organism>
<dbReference type="EnsemblPlants" id="evm.model.02.534">
    <property type="protein sequence ID" value="cds.evm.model.02.534"/>
    <property type="gene ID" value="evm.TU.02.534"/>
</dbReference>
<protein>
    <submittedName>
        <fullName evidence="2">Uncharacterized protein</fullName>
    </submittedName>
</protein>
<dbReference type="EMBL" id="UZAU01000117">
    <property type="status" value="NOT_ANNOTATED_CDS"/>
    <property type="molecule type" value="Genomic_DNA"/>
</dbReference>
<feature type="region of interest" description="Disordered" evidence="1">
    <location>
        <begin position="79"/>
        <end position="102"/>
    </location>
</feature>
<accession>A0A803P1H2</accession>
<reference evidence="2" key="2">
    <citation type="submission" date="2021-03" db="UniProtKB">
        <authorList>
            <consortium name="EnsemblPlants"/>
        </authorList>
    </citation>
    <scope>IDENTIFICATION</scope>
</reference>
<keyword evidence="3" id="KW-1185">Reference proteome</keyword>